<feature type="compositionally biased region" description="Pro residues" evidence="1">
    <location>
        <begin position="157"/>
        <end position="167"/>
    </location>
</feature>
<dbReference type="CDD" id="cd21699">
    <property type="entry name" value="JMTM_APP_like"/>
    <property type="match status" value="1"/>
</dbReference>
<evidence type="ECO:0000313" key="4">
    <source>
        <dbReference type="EMBL" id="KAK5989463.1"/>
    </source>
</evidence>
<feature type="chain" id="PRO_5047404530" description="Mid2 domain-containing protein" evidence="3">
    <location>
        <begin position="20"/>
        <end position="244"/>
    </location>
</feature>
<accession>A0ABR0SBD2</accession>
<evidence type="ECO:0000313" key="5">
    <source>
        <dbReference type="Proteomes" id="UP001338125"/>
    </source>
</evidence>
<keyword evidence="2" id="KW-0812">Transmembrane</keyword>
<evidence type="ECO:0000256" key="2">
    <source>
        <dbReference type="SAM" id="Phobius"/>
    </source>
</evidence>
<protein>
    <recommendedName>
        <fullName evidence="6">Mid2 domain-containing protein</fullName>
    </recommendedName>
</protein>
<sequence>MSLLLSFVALFTAIAGVYSESSFSQPPAAGPNSIYRDNPRYKVGQEIDLQWTSDLEYMDLLLWQQYPSAQQGQVGYTSLLSKSRSTSLIWTVDVSKFSTNGSEGQDLVYFLGLYKSGSPVFDTTSHYFNVSQASAVTSSSASGTASATTPPSSLPTLPTPPPPPPPAHRSGLSTGAVAGISIGGTLVGILIAGALVLIIRRSLLKRGIKGQDHKNAPYDGYKLQELGVQDHVYEKSSNPLHELP</sequence>
<feature type="region of interest" description="Disordered" evidence="1">
    <location>
        <begin position="139"/>
        <end position="172"/>
    </location>
</feature>
<feature type="transmembrane region" description="Helical" evidence="2">
    <location>
        <begin position="176"/>
        <end position="199"/>
    </location>
</feature>
<gene>
    <name evidence="4" type="ORF">PT974_10984</name>
</gene>
<organism evidence="4 5">
    <name type="scientific">Cladobotryum mycophilum</name>
    <dbReference type="NCBI Taxonomy" id="491253"/>
    <lineage>
        <taxon>Eukaryota</taxon>
        <taxon>Fungi</taxon>
        <taxon>Dikarya</taxon>
        <taxon>Ascomycota</taxon>
        <taxon>Pezizomycotina</taxon>
        <taxon>Sordariomycetes</taxon>
        <taxon>Hypocreomycetidae</taxon>
        <taxon>Hypocreales</taxon>
        <taxon>Hypocreaceae</taxon>
        <taxon>Cladobotryum</taxon>
    </lineage>
</organism>
<name>A0ABR0SBD2_9HYPO</name>
<dbReference type="Proteomes" id="UP001338125">
    <property type="component" value="Unassembled WGS sequence"/>
</dbReference>
<evidence type="ECO:0008006" key="6">
    <source>
        <dbReference type="Google" id="ProtNLM"/>
    </source>
</evidence>
<keyword evidence="3" id="KW-0732">Signal</keyword>
<dbReference type="EMBL" id="JAVFKD010000015">
    <property type="protein sequence ID" value="KAK5989463.1"/>
    <property type="molecule type" value="Genomic_DNA"/>
</dbReference>
<keyword evidence="5" id="KW-1185">Reference proteome</keyword>
<reference evidence="4 5" key="1">
    <citation type="submission" date="2024-01" db="EMBL/GenBank/DDBJ databases">
        <title>Complete genome of Cladobotryum mycophilum ATHUM6906.</title>
        <authorList>
            <person name="Christinaki A.C."/>
            <person name="Myridakis A.I."/>
            <person name="Kouvelis V.N."/>
        </authorList>
    </citation>
    <scope>NUCLEOTIDE SEQUENCE [LARGE SCALE GENOMIC DNA]</scope>
    <source>
        <strain evidence="4 5">ATHUM6906</strain>
    </source>
</reference>
<proteinExistence type="predicted"/>
<comment type="caution">
    <text evidence="4">The sequence shown here is derived from an EMBL/GenBank/DDBJ whole genome shotgun (WGS) entry which is preliminary data.</text>
</comment>
<feature type="signal peptide" evidence="3">
    <location>
        <begin position="1"/>
        <end position="19"/>
    </location>
</feature>
<evidence type="ECO:0000256" key="1">
    <source>
        <dbReference type="SAM" id="MobiDB-lite"/>
    </source>
</evidence>
<keyword evidence="2" id="KW-1133">Transmembrane helix</keyword>
<feature type="compositionally biased region" description="Low complexity" evidence="1">
    <location>
        <begin position="139"/>
        <end position="156"/>
    </location>
</feature>
<keyword evidence="2" id="KW-0472">Membrane</keyword>
<evidence type="ECO:0000256" key="3">
    <source>
        <dbReference type="SAM" id="SignalP"/>
    </source>
</evidence>